<dbReference type="HOGENOM" id="CLU_005679_13_3_1"/>
<keyword evidence="1" id="KW-0812">Transmembrane</keyword>
<dbReference type="AlphaFoldDB" id="A0A0D2EBH4"/>
<keyword evidence="1" id="KW-0472">Membrane</keyword>
<dbReference type="PANTHER" id="PTHR23028">
    <property type="entry name" value="ACETYLTRANSFERASE"/>
    <property type="match status" value="1"/>
</dbReference>
<organism evidence="3 4">
    <name type="scientific">Exophiala xenobiotica</name>
    <dbReference type="NCBI Taxonomy" id="348802"/>
    <lineage>
        <taxon>Eukaryota</taxon>
        <taxon>Fungi</taxon>
        <taxon>Dikarya</taxon>
        <taxon>Ascomycota</taxon>
        <taxon>Pezizomycotina</taxon>
        <taxon>Eurotiomycetes</taxon>
        <taxon>Chaetothyriomycetidae</taxon>
        <taxon>Chaetothyriales</taxon>
        <taxon>Herpotrichiellaceae</taxon>
        <taxon>Exophiala</taxon>
    </lineage>
</organism>
<feature type="transmembrane region" description="Helical" evidence="1">
    <location>
        <begin position="156"/>
        <end position="177"/>
    </location>
</feature>
<name>A0A0D2EBH4_9EURO</name>
<protein>
    <recommendedName>
        <fullName evidence="2">Acyltransferase 3 domain-containing protein</fullName>
    </recommendedName>
</protein>
<accession>A0A0D2EBH4</accession>
<dbReference type="InterPro" id="IPR002656">
    <property type="entry name" value="Acyl_transf_3_dom"/>
</dbReference>
<dbReference type="GO" id="GO:0016747">
    <property type="term" value="F:acyltransferase activity, transferring groups other than amino-acyl groups"/>
    <property type="evidence" value="ECO:0007669"/>
    <property type="project" value="InterPro"/>
</dbReference>
<keyword evidence="1" id="KW-1133">Transmembrane helix</keyword>
<dbReference type="EMBL" id="KN847322">
    <property type="protein sequence ID" value="KIW51995.1"/>
    <property type="molecule type" value="Genomic_DNA"/>
</dbReference>
<sequence>MSRQNDSLLEKGYWKDLDPLAEPSSASRAKQWLLKLVKPSFMSSAQPRQEKTRRTAYLDGLRGFAALIVYWGHHELWAHDVLSPDRILENAYGYDNQRYFVCLPFIRTFFSGGHFAVTVFFVMSAYVLSMKPMAMIHSGEYMRLGDNLASALFRRWLRLFIPVFCTTFLYMTSWHVFKYRTESEPKPSYREELWSWYCEFKNFSFVFTTGGQPWFSYSFHTWSIPVEFKGSIVIYTALQAFSRCTRNTRLWCELCLIIYFMYIVDGAFCAIFMAGMFLCDLDLLEQGQKLPYFLSTLGRFKTPIYYGLFLVSLYLGGCPAYSSDIHVLKNSPGWFYLSLFKPQAVFDYKWFYLFWASILLVASISRISGLKAFFETRSNQYLGRISFAFYLVHGPILWSLGDRVYAAVGWTKESHALTAPGWINVFPLPKTGPFGLELSFLLPQLVLLPLTLWVAEIATTLIDEPSVKFSQWLYSQTQMSATKL</sequence>
<feature type="transmembrane region" description="Helical" evidence="1">
    <location>
        <begin position="105"/>
        <end position="128"/>
    </location>
</feature>
<dbReference type="STRING" id="348802.A0A0D2EBH4"/>
<evidence type="ECO:0000259" key="2">
    <source>
        <dbReference type="Pfam" id="PF01757"/>
    </source>
</evidence>
<reference evidence="3 4" key="1">
    <citation type="submission" date="2015-01" db="EMBL/GenBank/DDBJ databases">
        <title>The Genome Sequence of Exophiala xenobiotica CBS118157.</title>
        <authorList>
            <consortium name="The Broad Institute Genomics Platform"/>
            <person name="Cuomo C."/>
            <person name="de Hoog S."/>
            <person name="Gorbushina A."/>
            <person name="Stielow B."/>
            <person name="Teixiera M."/>
            <person name="Abouelleil A."/>
            <person name="Chapman S.B."/>
            <person name="Priest M."/>
            <person name="Young S.K."/>
            <person name="Wortman J."/>
            <person name="Nusbaum C."/>
            <person name="Birren B."/>
        </authorList>
    </citation>
    <scope>NUCLEOTIDE SEQUENCE [LARGE SCALE GENOMIC DNA]</scope>
    <source>
        <strain evidence="3 4">CBS 118157</strain>
    </source>
</reference>
<dbReference type="RefSeq" id="XP_013312579.1">
    <property type="nucleotide sequence ID" value="XM_013457125.1"/>
</dbReference>
<feature type="transmembrane region" description="Helical" evidence="1">
    <location>
        <begin position="381"/>
        <end position="400"/>
    </location>
</feature>
<feature type="domain" description="Acyltransferase 3" evidence="2">
    <location>
        <begin position="56"/>
        <end position="414"/>
    </location>
</feature>
<dbReference type="PANTHER" id="PTHR23028:SF125">
    <property type="entry name" value="ACYLTRANSFERASE"/>
    <property type="match status" value="1"/>
</dbReference>
<feature type="transmembrane region" description="Helical" evidence="1">
    <location>
        <begin position="350"/>
        <end position="369"/>
    </location>
</feature>
<evidence type="ECO:0000313" key="3">
    <source>
        <dbReference type="EMBL" id="KIW51995.1"/>
    </source>
</evidence>
<dbReference type="GeneID" id="25332568"/>
<dbReference type="InterPro" id="IPR050879">
    <property type="entry name" value="Acyltransferase_3"/>
</dbReference>
<evidence type="ECO:0000256" key="1">
    <source>
        <dbReference type="SAM" id="Phobius"/>
    </source>
</evidence>
<feature type="transmembrane region" description="Helical" evidence="1">
    <location>
        <begin position="440"/>
        <end position="462"/>
    </location>
</feature>
<dbReference type="OrthoDB" id="5819582at2759"/>
<dbReference type="Pfam" id="PF01757">
    <property type="entry name" value="Acyl_transf_3"/>
    <property type="match status" value="1"/>
</dbReference>
<proteinExistence type="predicted"/>
<feature type="transmembrane region" description="Helical" evidence="1">
    <location>
        <begin position="256"/>
        <end position="283"/>
    </location>
</feature>
<dbReference type="Proteomes" id="UP000054342">
    <property type="component" value="Unassembled WGS sequence"/>
</dbReference>
<evidence type="ECO:0000313" key="4">
    <source>
        <dbReference type="Proteomes" id="UP000054342"/>
    </source>
</evidence>
<gene>
    <name evidence="3" type="ORF">PV05_10660</name>
</gene>
<keyword evidence="4" id="KW-1185">Reference proteome</keyword>